<organism evidence="1 2">
    <name type="scientific">Lithohypha guttulata</name>
    <dbReference type="NCBI Taxonomy" id="1690604"/>
    <lineage>
        <taxon>Eukaryota</taxon>
        <taxon>Fungi</taxon>
        <taxon>Dikarya</taxon>
        <taxon>Ascomycota</taxon>
        <taxon>Pezizomycotina</taxon>
        <taxon>Eurotiomycetes</taxon>
        <taxon>Chaetothyriomycetidae</taxon>
        <taxon>Chaetothyriales</taxon>
        <taxon>Trichomeriaceae</taxon>
        <taxon>Lithohypha</taxon>
    </lineage>
</organism>
<reference evidence="1 2" key="1">
    <citation type="submission" date="2023-08" db="EMBL/GenBank/DDBJ databases">
        <title>Black Yeasts Isolated from many extreme environments.</title>
        <authorList>
            <person name="Coleine C."/>
            <person name="Stajich J.E."/>
            <person name="Selbmann L."/>
        </authorList>
    </citation>
    <scope>NUCLEOTIDE SEQUENCE [LARGE SCALE GENOMIC DNA]</scope>
    <source>
        <strain evidence="1 2">CCFEE 5885</strain>
    </source>
</reference>
<gene>
    <name evidence="1" type="ORF">LTR24_000726</name>
</gene>
<name>A0ABR0KMS7_9EURO</name>
<sequence>MAAPHSHDAQGEALLDMEFPVEEDVDSCLAHFVFLSRFGLPNAIEAAQELADKVLWRHCCFFPVFAELGAFFVSTGNQQAAAELVLDHAATGYSFEEDGQLEPVQTLALFSRARLAMATVDATSTLLNDTIASSTWVNPLLAILQHVDYNSTTKLHVIEMCLWSLLDAKIDREGQRSVTMFMYRHLDTLIDHGLIHEATEVLYLACVFVNNHRYALLDFKEKAYLYLHDRVEVNISQASTTEDLKHNMLIKLRLRSALLIASRSQNEKGFTDGLSQIEHLKTMDYDVNQLSLDLCGMLDIGPPSESYVAYFTRRWDLRPRMVAGSPTEAPQQGLQILNVSGQLFITQARGQLHVDSFQGNTLINESQGSLGVKRHEGKALINEL</sequence>
<evidence type="ECO:0000313" key="1">
    <source>
        <dbReference type="EMBL" id="KAK5100878.1"/>
    </source>
</evidence>
<comment type="caution">
    <text evidence="1">The sequence shown here is derived from an EMBL/GenBank/DDBJ whole genome shotgun (WGS) entry which is preliminary data.</text>
</comment>
<protein>
    <submittedName>
        <fullName evidence="1">Uncharacterized protein</fullName>
    </submittedName>
</protein>
<keyword evidence="2" id="KW-1185">Reference proteome</keyword>
<evidence type="ECO:0000313" key="2">
    <source>
        <dbReference type="Proteomes" id="UP001345013"/>
    </source>
</evidence>
<accession>A0ABR0KMS7</accession>
<proteinExistence type="predicted"/>
<dbReference type="Proteomes" id="UP001345013">
    <property type="component" value="Unassembled WGS sequence"/>
</dbReference>
<dbReference type="EMBL" id="JAVRRG010000005">
    <property type="protein sequence ID" value="KAK5100878.1"/>
    <property type="molecule type" value="Genomic_DNA"/>
</dbReference>